<dbReference type="Pfam" id="PF12895">
    <property type="entry name" value="ANAPC3"/>
    <property type="match status" value="1"/>
</dbReference>
<keyword evidence="1" id="KW-0802">TPR repeat</keyword>
<accession>A0ABT3E2P0</accession>
<gene>
    <name evidence="2" type="ORF">OIT44_01125</name>
</gene>
<dbReference type="InterPro" id="IPR019734">
    <property type="entry name" value="TPR_rpt"/>
</dbReference>
<dbReference type="InterPro" id="IPR011990">
    <property type="entry name" value="TPR-like_helical_dom_sf"/>
</dbReference>
<evidence type="ECO:0000256" key="1">
    <source>
        <dbReference type="PROSITE-ProRule" id="PRU00339"/>
    </source>
</evidence>
<dbReference type="PROSITE" id="PS50005">
    <property type="entry name" value="TPR"/>
    <property type="match status" value="1"/>
</dbReference>
<dbReference type="Gene3D" id="1.25.40.10">
    <property type="entry name" value="Tetratricopeptide repeat domain"/>
    <property type="match status" value="2"/>
</dbReference>
<name>A0ABT3E2P0_9LACO</name>
<organism evidence="2 3">
    <name type="scientific">Weissella ceti</name>
    <dbReference type="NCBI Taxonomy" id="759620"/>
    <lineage>
        <taxon>Bacteria</taxon>
        <taxon>Bacillati</taxon>
        <taxon>Bacillota</taxon>
        <taxon>Bacilli</taxon>
        <taxon>Lactobacillales</taxon>
        <taxon>Lactobacillaceae</taxon>
        <taxon>Weissella</taxon>
    </lineage>
</organism>
<comment type="caution">
    <text evidence="2">The sequence shown here is derived from an EMBL/GenBank/DDBJ whole genome shotgun (WGS) entry which is preliminary data.</text>
</comment>
<dbReference type="Proteomes" id="UP001526225">
    <property type="component" value="Unassembled WGS sequence"/>
</dbReference>
<dbReference type="RefSeq" id="WP_213409287.1">
    <property type="nucleotide sequence ID" value="NZ_CP074441.1"/>
</dbReference>
<dbReference type="SUPFAM" id="SSF48452">
    <property type="entry name" value="TPR-like"/>
    <property type="match status" value="2"/>
</dbReference>
<feature type="repeat" description="TPR" evidence="1">
    <location>
        <begin position="128"/>
        <end position="161"/>
    </location>
</feature>
<reference evidence="2 3" key="1">
    <citation type="submission" date="2022-10" db="EMBL/GenBank/DDBJ databases">
        <title>Weissella fermenti sp. nov., isolated from fermented cabbage.</title>
        <authorList>
            <person name="Lee J.K."/>
            <person name="Baek J.H."/>
            <person name="Choi D.G."/>
            <person name="Kim J.M."/>
            <person name="Jeon C.O."/>
        </authorList>
    </citation>
    <scope>NUCLEOTIDE SEQUENCE [LARGE SCALE GENOMIC DNA]</scope>
    <source>
        <strain evidence="2 3">KACC 18534</strain>
    </source>
</reference>
<keyword evidence="3" id="KW-1185">Reference proteome</keyword>
<dbReference type="EMBL" id="JAOZFE010000001">
    <property type="protein sequence ID" value="MCW0952679.1"/>
    <property type="molecule type" value="Genomic_DNA"/>
</dbReference>
<evidence type="ECO:0000313" key="2">
    <source>
        <dbReference type="EMBL" id="MCW0952679.1"/>
    </source>
</evidence>
<sequence length="213" mass="23294">MTNAMEKSISELVQLIEQDEKNWSAYVDLIGALVLANALPEAEELGLKSLTLFAETPEATQHLLYAVGNVYYAAGAYDRAQHFFDQITNPELHSDACLMQAQSLYGQKNYQKALAFALTYHEDKPEDIDGLVLLGRIWLALNDLATAKTLFDQALALNADDYAANFARGVVAVAMDKEPNNAWLTHAQALDAAQYKADAEQLDALLTAITGGI</sequence>
<proteinExistence type="predicted"/>
<protein>
    <submittedName>
        <fullName evidence="2">CDC27 family protein</fullName>
    </submittedName>
</protein>
<evidence type="ECO:0000313" key="3">
    <source>
        <dbReference type="Proteomes" id="UP001526225"/>
    </source>
</evidence>